<dbReference type="PANTHER" id="PTHR11895">
    <property type="entry name" value="TRANSAMIDASE"/>
    <property type="match status" value="1"/>
</dbReference>
<dbReference type="AlphaFoldDB" id="A0A963Z1E0"/>
<proteinExistence type="inferred from homology"/>
<dbReference type="InterPro" id="IPR036928">
    <property type="entry name" value="AS_sf"/>
</dbReference>
<accession>A0A963Z1E0</accession>
<keyword evidence="3" id="KW-0378">Hydrolase</keyword>
<comment type="caution">
    <text evidence="3">The sequence shown here is derived from an EMBL/GenBank/DDBJ whole genome shotgun (WGS) entry which is preliminary data.</text>
</comment>
<keyword evidence="4" id="KW-1185">Reference proteome</keyword>
<evidence type="ECO:0000313" key="3">
    <source>
        <dbReference type="EMBL" id="MCB8880212.1"/>
    </source>
</evidence>
<dbReference type="PANTHER" id="PTHR11895:SF7">
    <property type="entry name" value="GLUTAMYL-TRNA(GLN) AMIDOTRANSFERASE SUBUNIT A, MITOCHONDRIAL"/>
    <property type="match status" value="1"/>
</dbReference>
<name>A0A963Z1E0_9PROT</name>
<comment type="similarity">
    <text evidence="1">Belongs to the amidase family.</text>
</comment>
<dbReference type="InterPro" id="IPR000120">
    <property type="entry name" value="Amidase"/>
</dbReference>
<dbReference type="NCBIfam" id="NF004815">
    <property type="entry name" value="PRK06169.1"/>
    <property type="match status" value="1"/>
</dbReference>
<dbReference type="GO" id="GO:0004040">
    <property type="term" value="F:amidase activity"/>
    <property type="evidence" value="ECO:0007669"/>
    <property type="project" value="UniProtKB-EC"/>
</dbReference>
<sequence>MSASDLYRLTATDLLAGYARRDFSPVDVTRACLDRIAATNPVLNAFCLVDEASALASAQASEARWQKGESLGVLDGVPTSIKDLFQTKGWPTLCGSKAVDPDQKWEVDAPSVARLREAGAVLLGKTTTSEFGHKGVCDNPLTGITRNPWNPEMTPGGSSGGAGTATAAYMAPLNLGSDGGGSIRIPASFCGVVGFKPGFGVVPEPASITGPLVGSGPLTRSVADAALMMSVLARPDARNPNPASFTTPDFHGVLQDGVQGWRIGYLPTINDAPVEPEIAQAVAAGAMRFRELGATVEEASLSLPGETDIYITILSAGTALLLDRFTPEQQALMEPPLRTLAAMGRKVSGVDYARAYHQVRSQYIVALRALFARYDLLVLPSMPAPAFPVLHDYPGEQTGEWRADWTPFTHPFNLTSSPCCSIPCGVTRSGLPIGLQLVGPWGGDRAVLQAAMRFEDARGAFPPPSEANFA</sequence>
<protein>
    <submittedName>
        <fullName evidence="3">Amidase</fullName>
        <ecNumber evidence="3">3.5.1.4</ecNumber>
    </submittedName>
</protein>
<dbReference type="Proteomes" id="UP000721844">
    <property type="component" value="Unassembled WGS sequence"/>
</dbReference>
<organism evidence="3 4">
    <name type="scientific">Acidisoma cellulosilyticum</name>
    <dbReference type="NCBI Taxonomy" id="2802395"/>
    <lineage>
        <taxon>Bacteria</taxon>
        <taxon>Pseudomonadati</taxon>
        <taxon>Pseudomonadota</taxon>
        <taxon>Alphaproteobacteria</taxon>
        <taxon>Acetobacterales</taxon>
        <taxon>Acidocellaceae</taxon>
        <taxon>Acidisoma</taxon>
    </lineage>
</organism>
<evidence type="ECO:0000313" key="4">
    <source>
        <dbReference type="Proteomes" id="UP000721844"/>
    </source>
</evidence>
<dbReference type="Pfam" id="PF01425">
    <property type="entry name" value="Amidase"/>
    <property type="match status" value="1"/>
</dbReference>
<reference evidence="3 4" key="1">
    <citation type="journal article" date="2021" name="Microorganisms">
        <title>Acidisoma silvae sp. nov. and Acidisomacellulosilytica sp. nov., Two Acidophilic Bacteria Isolated from Decaying Wood, Hydrolyzing Cellulose and Producing Poly-3-hydroxybutyrate.</title>
        <authorList>
            <person name="Mieszkin S."/>
            <person name="Pouder E."/>
            <person name="Uroz S."/>
            <person name="Simon-Colin C."/>
            <person name="Alain K."/>
        </authorList>
    </citation>
    <scope>NUCLEOTIDE SEQUENCE [LARGE SCALE GENOMIC DNA]</scope>
    <source>
        <strain evidence="3 4">HW T5.17</strain>
    </source>
</reference>
<dbReference type="InterPro" id="IPR023631">
    <property type="entry name" value="Amidase_dom"/>
</dbReference>
<feature type="domain" description="Amidase" evidence="2">
    <location>
        <begin position="27"/>
        <end position="448"/>
    </location>
</feature>
<evidence type="ECO:0000259" key="2">
    <source>
        <dbReference type="Pfam" id="PF01425"/>
    </source>
</evidence>
<dbReference type="EC" id="3.5.1.4" evidence="3"/>
<dbReference type="RefSeq" id="WP_227306816.1">
    <property type="nucleotide sequence ID" value="NZ_JAESVA010000002.1"/>
</dbReference>
<dbReference type="Gene3D" id="3.90.1300.10">
    <property type="entry name" value="Amidase signature (AS) domain"/>
    <property type="match status" value="1"/>
</dbReference>
<dbReference type="SUPFAM" id="SSF75304">
    <property type="entry name" value="Amidase signature (AS) enzymes"/>
    <property type="match status" value="1"/>
</dbReference>
<gene>
    <name evidence="3" type="ORF">ACELLULO517_08210</name>
</gene>
<evidence type="ECO:0000256" key="1">
    <source>
        <dbReference type="ARBA" id="ARBA00009199"/>
    </source>
</evidence>
<dbReference type="EMBL" id="JAESVA010000002">
    <property type="protein sequence ID" value="MCB8880212.1"/>
    <property type="molecule type" value="Genomic_DNA"/>
</dbReference>